<evidence type="ECO:0000313" key="2">
    <source>
        <dbReference type="EMBL" id="CAD8125085.1"/>
    </source>
</evidence>
<reference evidence="2" key="1">
    <citation type="submission" date="2021-01" db="EMBL/GenBank/DDBJ databases">
        <authorList>
            <consortium name="Genoscope - CEA"/>
            <person name="William W."/>
        </authorList>
    </citation>
    <scope>NUCLEOTIDE SEQUENCE</scope>
</reference>
<dbReference type="EMBL" id="CAJJDN010000156">
    <property type="protein sequence ID" value="CAD8125085.1"/>
    <property type="molecule type" value="Genomic_DNA"/>
</dbReference>
<comment type="caution">
    <text evidence="2">The sequence shown here is derived from an EMBL/GenBank/DDBJ whole genome shotgun (WGS) entry which is preliminary data.</text>
</comment>
<protein>
    <recommendedName>
        <fullName evidence="1">C2 tensin-type domain-containing protein</fullName>
    </recommendedName>
</protein>
<dbReference type="Pfam" id="PF10409">
    <property type="entry name" value="PTEN_C2"/>
    <property type="match status" value="1"/>
</dbReference>
<sequence length="85" mass="10051">MKNYEYKGNELVLQLNLVIYGDILIKFFHCGSLRLKFMFRLAFNTCMIDESKIIIPIEMSNLLIGDVIRIKYLEFSIERNIESIN</sequence>
<evidence type="ECO:0000313" key="3">
    <source>
        <dbReference type="Proteomes" id="UP000692954"/>
    </source>
</evidence>
<evidence type="ECO:0000259" key="1">
    <source>
        <dbReference type="Pfam" id="PF10409"/>
    </source>
</evidence>
<feature type="domain" description="C2 tensin-type" evidence="1">
    <location>
        <begin position="3"/>
        <end position="57"/>
    </location>
</feature>
<dbReference type="Proteomes" id="UP000692954">
    <property type="component" value="Unassembled WGS sequence"/>
</dbReference>
<proteinExistence type="predicted"/>
<organism evidence="2 3">
    <name type="scientific">Paramecium sonneborni</name>
    <dbReference type="NCBI Taxonomy" id="65129"/>
    <lineage>
        <taxon>Eukaryota</taxon>
        <taxon>Sar</taxon>
        <taxon>Alveolata</taxon>
        <taxon>Ciliophora</taxon>
        <taxon>Intramacronucleata</taxon>
        <taxon>Oligohymenophorea</taxon>
        <taxon>Peniculida</taxon>
        <taxon>Parameciidae</taxon>
        <taxon>Paramecium</taxon>
    </lineage>
</organism>
<name>A0A8S1REJ1_9CILI</name>
<gene>
    <name evidence="2" type="ORF">PSON_ATCC_30995.1.T1560046</name>
</gene>
<accession>A0A8S1REJ1</accession>
<dbReference type="AlphaFoldDB" id="A0A8S1REJ1"/>
<keyword evidence="3" id="KW-1185">Reference proteome</keyword>
<dbReference type="OrthoDB" id="16692at2759"/>
<dbReference type="InterPro" id="IPR014020">
    <property type="entry name" value="Tensin_C2-dom"/>
</dbReference>